<comment type="subcellular location">
    <subcellularLocation>
        <location evidence="1 5 6">Nucleus</location>
    </subcellularLocation>
</comment>
<dbReference type="Pfam" id="PF00046">
    <property type="entry name" value="Homeodomain"/>
    <property type="match status" value="2"/>
</dbReference>
<gene>
    <name evidence="9" type="primary">DUXA</name>
</gene>
<dbReference type="Proteomes" id="UP000233160">
    <property type="component" value="Unassembled WGS sequence"/>
</dbReference>
<dbReference type="CDD" id="cd00086">
    <property type="entry name" value="homeodomain"/>
    <property type="match status" value="2"/>
</dbReference>
<protein>
    <submittedName>
        <fullName evidence="9">Double homeobox A</fullName>
    </submittedName>
</protein>
<evidence type="ECO:0000256" key="4">
    <source>
        <dbReference type="ARBA" id="ARBA00023242"/>
    </source>
</evidence>
<accession>A0A2K6GXD1</accession>
<evidence type="ECO:0000256" key="3">
    <source>
        <dbReference type="ARBA" id="ARBA00023155"/>
    </source>
</evidence>
<dbReference type="PANTHER" id="PTHR46123">
    <property type="entry name" value="MIX-TYPE HOMEOBOX GENE 1-RELATED"/>
    <property type="match status" value="1"/>
</dbReference>
<dbReference type="InterPro" id="IPR051306">
    <property type="entry name" value="Homeobox_regulator"/>
</dbReference>
<dbReference type="Ensembl" id="ENSPCOT00000041845.1">
    <property type="protein sequence ID" value="ENSPCOP00000030893.1"/>
    <property type="gene ID" value="ENSPCOG00000028197.1"/>
</dbReference>
<dbReference type="PANTHER" id="PTHR46123:SF7">
    <property type="entry name" value="DOUBLE HOMEOBOX PROTEIN A"/>
    <property type="match status" value="1"/>
</dbReference>
<dbReference type="InterPro" id="IPR001356">
    <property type="entry name" value="HD"/>
</dbReference>
<keyword evidence="4 5" id="KW-0539">Nucleus</keyword>
<organism evidence="9 10">
    <name type="scientific">Propithecus coquereli</name>
    <name type="common">Coquerel's sifaka</name>
    <name type="synonym">Propithecus verreauxi coquereli</name>
    <dbReference type="NCBI Taxonomy" id="379532"/>
    <lineage>
        <taxon>Eukaryota</taxon>
        <taxon>Metazoa</taxon>
        <taxon>Chordata</taxon>
        <taxon>Craniata</taxon>
        <taxon>Vertebrata</taxon>
        <taxon>Euteleostomi</taxon>
        <taxon>Mammalia</taxon>
        <taxon>Eutheria</taxon>
        <taxon>Euarchontoglires</taxon>
        <taxon>Primates</taxon>
        <taxon>Strepsirrhini</taxon>
        <taxon>Lemuriformes</taxon>
        <taxon>Indriidae</taxon>
        <taxon>Propithecus</taxon>
    </lineage>
</organism>
<dbReference type="PROSITE" id="PS50071">
    <property type="entry name" value="HOMEOBOX_2"/>
    <property type="match status" value="1"/>
</dbReference>
<sequence length="184" mass="21398">VVTNYRRSRTKFTDDQLKILIDAFNQKPYPGYATKQRLALEINTEEARHRFQKKPECEEVSESSQSHGQGHPGKENQREARRSRTCYSATQLHTLIQAFTKDPYPGIECREQLAKEIGVPESRVQTWFQNRRSRYYTKKQKREPDESLEQNQGQDIRESKVSIEGTQNGANLSSDPLISLKPER</sequence>
<proteinExistence type="predicted"/>
<dbReference type="STRING" id="379532.ENSPCOP00000030893"/>
<evidence type="ECO:0000256" key="6">
    <source>
        <dbReference type="RuleBase" id="RU000682"/>
    </source>
</evidence>
<dbReference type="AlphaFoldDB" id="A0A2K6GXD1"/>
<feature type="region of interest" description="Disordered" evidence="7">
    <location>
        <begin position="138"/>
        <end position="184"/>
    </location>
</feature>
<feature type="DNA-binding region" description="Homeobox" evidence="5">
    <location>
        <begin position="80"/>
        <end position="139"/>
    </location>
</feature>
<evidence type="ECO:0000259" key="8">
    <source>
        <dbReference type="PROSITE" id="PS50071"/>
    </source>
</evidence>
<feature type="compositionally biased region" description="Polar residues" evidence="7">
    <location>
        <begin position="164"/>
        <end position="176"/>
    </location>
</feature>
<keyword evidence="10" id="KW-1185">Reference proteome</keyword>
<evidence type="ECO:0000313" key="10">
    <source>
        <dbReference type="Proteomes" id="UP000233160"/>
    </source>
</evidence>
<feature type="compositionally biased region" description="Basic and acidic residues" evidence="7">
    <location>
        <begin position="72"/>
        <end position="82"/>
    </location>
</feature>
<dbReference type="SMART" id="SM00389">
    <property type="entry name" value="HOX"/>
    <property type="match status" value="2"/>
</dbReference>
<dbReference type="SUPFAM" id="SSF46689">
    <property type="entry name" value="Homeodomain-like"/>
    <property type="match status" value="2"/>
</dbReference>
<reference evidence="9" key="1">
    <citation type="submission" date="2025-08" db="UniProtKB">
        <authorList>
            <consortium name="Ensembl"/>
        </authorList>
    </citation>
    <scope>IDENTIFICATION</scope>
</reference>
<feature type="domain" description="Homeobox" evidence="8">
    <location>
        <begin position="78"/>
        <end position="138"/>
    </location>
</feature>
<dbReference type="InterPro" id="IPR009057">
    <property type="entry name" value="Homeodomain-like_sf"/>
</dbReference>
<dbReference type="GO" id="GO:0000981">
    <property type="term" value="F:DNA-binding transcription factor activity, RNA polymerase II-specific"/>
    <property type="evidence" value="ECO:0007669"/>
    <property type="project" value="TreeGrafter"/>
</dbReference>
<name>A0A2K6GXD1_PROCO</name>
<dbReference type="OMA" id="SHKMVTT"/>
<evidence type="ECO:0000256" key="2">
    <source>
        <dbReference type="ARBA" id="ARBA00023125"/>
    </source>
</evidence>
<evidence type="ECO:0000256" key="1">
    <source>
        <dbReference type="ARBA" id="ARBA00004123"/>
    </source>
</evidence>
<reference evidence="9" key="2">
    <citation type="submission" date="2025-09" db="UniProtKB">
        <authorList>
            <consortium name="Ensembl"/>
        </authorList>
    </citation>
    <scope>IDENTIFICATION</scope>
</reference>
<keyword evidence="2 5" id="KW-0238">DNA-binding</keyword>
<evidence type="ECO:0000256" key="7">
    <source>
        <dbReference type="SAM" id="MobiDB-lite"/>
    </source>
</evidence>
<dbReference type="GO" id="GO:0005634">
    <property type="term" value="C:nucleus"/>
    <property type="evidence" value="ECO:0007669"/>
    <property type="project" value="UniProtKB-SubCell"/>
</dbReference>
<feature type="region of interest" description="Disordered" evidence="7">
    <location>
        <begin position="49"/>
        <end position="85"/>
    </location>
</feature>
<keyword evidence="3 5" id="KW-0371">Homeobox</keyword>
<dbReference type="Gene3D" id="1.10.10.60">
    <property type="entry name" value="Homeodomain-like"/>
    <property type="match status" value="2"/>
</dbReference>
<evidence type="ECO:0000256" key="5">
    <source>
        <dbReference type="PROSITE-ProRule" id="PRU00108"/>
    </source>
</evidence>
<dbReference type="GeneTree" id="ENSGT00940000163365"/>
<dbReference type="GO" id="GO:0000977">
    <property type="term" value="F:RNA polymerase II transcription regulatory region sequence-specific DNA binding"/>
    <property type="evidence" value="ECO:0007669"/>
    <property type="project" value="TreeGrafter"/>
</dbReference>
<evidence type="ECO:0000313" key="9">
    <source>
        <dbReference type="Ensembl" id="ENSPCOP00000030893.1"/>
    </source>
</evidence>